<sequence>MRKIKRFLGVAAVLLGATVMGSGAAVAETTEDCSMPKQLADLVEGAVSPSACAFITKQTEFGAMRSDTPEAREARVRLYGTIFAADGTLAESGGAAPIQGRANIENNLRTLLGAFPTFRFTPVKIVVNGDAVFYEAANEAVIHGRMVRYPAVYRVVLGDGEVTQGRRYHDRTEWFRPVENDGLRELFAGIGDNCPRPGPAFTGPGLTAPVTDPVCHLAYLGRLSGAMTDVRLAPDQAAAGPRTKFQEYRGTVRAKGRTIDFGMVVGTGSGPLRYYFDTLPLSYDDAETAALFTKLLTGAAPLAR</sequence>
<gene>
    <name evidence="1" type="ORF">LCL61_22470</name>
</gene>
<keyword evidence="2" id="KW-1185">Reference proteome</keyword>
<name>A0ACD5BG45_9PSEU</name>
<accession>A0ACD5BG45</accession>
<evidence type="ECO:0000313" key="1">
    <source>
        <dbReference type="EMBL" id="WYW18310.1"/>
    </source>
</evidence>
<dbReference type="Proteomes" id="UP001456344">
    <property type="component" value="Chromosome"/>
</dbReference>
<organism evidence="1 2">
    <name type="scientific">Amycolatopsis coloradensis</name>
    <dbReference type="NCBI Taxonomy" id="76021"/>
    <lineage>
        <taxon>Bacteria</taxon>
        <taxon>Bacillati</taxon>
        <taxon>Actinomycetota</taxon>
        <taxon>Actinomycetes</taxon>
        <taxon>Pseudonocardiales</taxon>
        <taxon>Pseudonocardiaceae</taxon>
        <taxon>Amycolatopsis</taxon>
    </lineage>
</organism>
<protein>
    <submittedName>
        <fullName evidence="1">Nuclear transport factor 2 family protein</fullName>
    </submittedName>
</protein>
<dbReference type="EMBL" id="CP150484">
    <property type="protein sequence ID" value="WYW18310.1"/>
    <property type="molecule type" value="Genomic_DNA"/>
</dbReference>
<reference evidence="1" key="1">
    <citation type="submission" date="2023-10" db="EMBL/GenBank/DDBJ databases">
        <title>Whole genome sequencing of actinobacterial strain Amycolatopsis sp. (BCA-696) identifies the underlying plant growth-promoting genes.</title>
        <authorList>
            <person name="Gandham P."/>
            <person name="Vadla N."/>
            <person name="Saji A."/>
            <person name="Srinivas V."/>
            <person name="Ruperao P."/>
            <person name="Selvanayagam S."/>
            <person name="Saxena R.K."/>
            <person name="Rathore A."/>
            <person name="Gopalakrishnan S."/>
            <person name="Thakur V."/>
        </authorList>
    </citation>
    <scope>NUCLEOTIDE SEQUENCE</scope>
    <source>
        <strain evidence="1">BCA-696</strain>
    </source>
</reference>
<evidence type="ECO:0000313" key="2">
    <source>
        <dbReference type="Proteomes" id="UP001456344"/>
    </source>
</evidence>
<proteinExistence type="predicted"/>